<sequence length="227" mass="25617">MRSELDRYRTQLTNQAVIREVGACENARIIDAGCGEGYLSRLLAEQGAEVTGIDSCLELIEAARGISEPRVQYLHGSVESVPDDDSSYDVVVCNHLVNDLEFPDRSFNEFSRILRVGGRIIILMLHPCFYGPRAESVAPKRGELDVTQYFSTRPMSHPFRVAGISSPSEVKIWLRPLESYMKMLFAAGFRLTGLSEPHPPRELLESDDWWGDNFRRPLFLLIAGEKI</sequence>
<dbReference type="CDD" id="cd02440">
    <property type="entry name" value="AdoMet_MTases"/>
    <property type="match status" value="1"/>
</dbReference>
<dbReference type="EC" id="2.1.1.-" evidence="5"/>
<feature type="domain" description="Methyltransferase type 11" evidence="4">
    <location>
        <begin position="31"/>
        <end position="122"/>
    </location>
</feature>
<dbReference type="Pfam" id="PF08241">
    <property type="entry name" value="Methyltransf_11"/>
    <property type="match status" value="1"/>
</dbReference>
<dbReference type="InterPro" id="IPR013216">
    <property type="entry name" value="Methyltransf_11"/>
</dbReference>
<dbReference type="PANTHER" id="PTHR43464:SF19">
    <property type="entry name" value="UBIQUINONE BIOSYNTHESIS O-METHYLTRANSFERASE, MITOCHONDRIAL"/>
    <property type="match status" value="1"/>
</dbReference>
<keyword evidence="3" id="KW-0949">S-adenosyl-L-methionine</keyword>
<dbReference type="InterPro" id="IPR029063">
    <property type="entry name" value="SAM-dependent_MTases_sf"/>
</dbReference>
<reference evidence="6" key="1">
    <citation type="journal article" date="2019" name="Int. J. Syst. Evol. Microbiol.">
        <title>The Global Catalogue of Microorganisms (GCM) 10K type strain sequencing project: providing services to taxonomists for standard genome sequencing and annotation.</title>
        <authorList>
            <consortium name="The Broad Institute Genomics Platform"/>
            <consortium name="The Broad Institute Genome Sequencing Center for Infectious Disease"/>
            <person name="Wu L."/>
            <person name="Ma J."/>
        </authorList>
    </citation>
    <scope>NUCLEOTIDE SEQUENCE [LARGE SCALE GENOMIC DNA]</scope>
    <source>
        <strain evidence="6">CGMCC 4.7330</strain>
    </source>
</reference>
<proteinExistence type="predicted"/>
<dbReference type="PANTHER" id="PTHR43464">
    <property type="entry name" value="METHYLTRANSFERASE"/>
    <property type="match status" value="1"/>
</dbReference>
<keyword evidence="6" id="KW-1185">Reference proteome</keyword>
<dbReference type="Proteomes" id="UP001595696">
    <property type="component" value="Unassembled WGS sequence"/>
</dbReference>
<evidence type="ECO:0000256" key="3">
    <source>
        <dbReference type="ARBA" id="ARBA00022691"/>
    </source>
</evidence>
<evidence type="ECO:0000313" key="6">
    <source>
        <dbReference type="Proteomes" id="UP001595696"/>
    </source>
</evidence>
<organism evidence="5 6">
    <name type="scientific">Nocardia jiangsuensis</name>
    <dbReference type="NCBI Taxonomy" id="1691563"/>
    <lineage>
        <taxon>Bacteria</taxon>
        <taxon>Bacillati</taxon>
        <taxon>Actinomycetota</taxon>
        <taxon>Actinomycetes</taxon>
        <taxon>Mycobacteriales</taxon>
        <taxon>Nocardiaceae</taxon>
        <taxon>Nocardia</taxon>
    </lineage>
</organism>
<accession>A0ABV8DL40</accession>
<name>A0ABV8DL40_9NOCA</name>
<dbReference type="RefSeq" id="WP_378610277.1">
    <property type="nucleotide sequence ID" value="NZ_JBHSAX010000002.1"/>
</dbReference>
<keyword evidence="2 5" id="KW-0808">Transferase</keyword>
<protein>
    <submittedName>
        <fullName evidence="5">Class I SAM-dependent methyltransferase</fullName>
        <ecNumber evidence="5">2.1.1.-</ecNumber>
    </submittedName>
</protein>
<dbReference type="GO" id="GO:0032259">
    <property type="term" value="P:methylation"/>
    <property type="evidence" value="ECO:0007669"/>
    <property type="project" value="UniProtKB-KW"/>
</dbReference>
<dbReference type="EMBL" id="JBHSAX010000002">
    <property type="protein sequence ID" value="MFC3960504.1"/>
    <property type="molecule type" value="Genomic_DNA"/>
</dbReference>
<evidence type="ECO:0000256" key="1">
    <source>
        <dbReference type="ARBA" id="ARBA00022603"/>
    </source>
</evidence>
<evidence type="ECO:0000256" key="2">
    <source>
        <dbReference type="ARBA" id="ARBA00022679"/>
    </source>
</evidence>
<dbReference type="GO" id="GO:0008168">
    <property type="term" value="F:methyltransferase activity"/>
    <property type="evidence" value="ECO:0007669"/>
    <property type="project" value="UniProtKB-KW"/>
</dbReference>
<comment type="caution">
    <text evidence="5">The sequence shown here is derived from an EMBL/GenBank/DDBJ whole genome shotgun (WGS) entry which is preliminary data.</text>
</comment>
<evidence type="ECO:0000259" key="4">
    <source>
        <dbReference type="Pfam" id="PF08241"/>
    </source>
</evidence>
<evidence type="ECO:0000313" key="5">
    <source>
        <dbReference type="EMBL" id="MFC3960504.1"/>
    </source>
</evidence>
<gene>
    <name evidence="5" type="ORF">ACFO0B_00710</name>
</gene>
<keyword evidence="1 5" id="KW-0489">Methyltransferase</keyword>
<dbReference type="Gene3D" id="3.40.50.150">
    <property type="entry name" value="Vaccinia Virus protein VP39"/>
    <property type="match status" value="1"/>
</dbReference>
<dbReference type="SUPFAM" id="SSF53335">
    <property type="entry name" value="S-adenosyl-L-methionine-dependent methyltransferases"/>
    <property type="match status" value="1"/>
</dbReference>